<reference evidence="1 2" key="1">
    <citation type="submission" date="2017-05" db="EMBL/GenBank/DDBJ databases">
        <title>Complete and WGS of Bordetella genogroups.</title>
        <authorList>
            <person name="Spilker T."/>
            <person name="LiPuma J."/>
        </authorList>
    </citation>
    <scope>NUCLEOTIDE SEQUENCE [LARGE SCALE GENOMIC DNA]</scope>
    <source>
        <strain evidence="1 2">AU17164</strain>
    </source>
</reference>
<sequence>MSDTSSLPTVATGAEAGQATVWRHLAAKLGAAWKGVLRAESGETRLSLDGVSIAEMRQMGLPPEVMADAEARQEYERIRAFDIYLFPNW</sequence>
<dbReference type="Proteomes" id="UP000194139">
    <property type="component" value="Chromosome"/>
</dbReference>
<proteinExistence type="predicted"/>
<organism evidence="1 2">
    <name type="scientific">Bordetella genomosp. 9</name>
    <dbReference type="NCBI Taxonomy" id="1416803"/>
    <lineage>
        <taxon>Bacteria</taxon>
        <taxon>Pseudomonadati</taxon>
        <taxon>Pseudomonadota</taxon>
        <taxon>Betaproteobacteria</taxon>
        <taxon>Burkholderiales</taxon>
        <taxon>Alcaligenaceae</taxon>
        <taxon>Bordetella</taxon>
    </lineage>
</organism>
<protein>
    <submittedName>
        <fullName evidence="1">Uncharacterized protein</fullName>
    </submittedName>
</protein>
<accession>A0A1W6YYC0</accession>
<dbReference type="AlphaFoldDB" id="A0A1W6YYC0"/>
<name>A0A1W6YYC0_9BORD</name>
<dbReference type="RefSeq" id="WP_086071865.1">
    <property type="nucleotide sequence ID" value="NZ_CP021109.1"/>
</dbReference>
<gene>
    <name evidence="1" type="ORF">CAL13_06415</name>
</gene>
<evidence type="ECO:0000313" key="1">
    <source>
        <dbReference type="EMBL" id="ARP85879.1"/>
    </source>
</evidence>
<dbReference type="EMBL" id="CP021109">
    <property type="protein sequence ID" value="ARP85879.1"/>
    <property type="molecule type" value="Genomic_DNA"/>
</dbReference>
<keyword evidence="2" id="KW-1185">Reference proteome</keyword>
<evidence type="ECO:0000313" key="2">
    <source>
        <dbReference type="Proteomes" id="UP000194139"/>
    </source>
</evidence>